<keyword evidence="7" id="KW-0804">Transcription</keyword>
<dbReference type="GO" id="GO:0000160">
    <property type="term" value="P:phosphorelay signal transduction system"/>
    <property type="evidence" value="ECO:0007669"/>
    <property type="project" value="UniProtKB-KW"/>
</dbReference>
<name>A0A7Z2VQJ4_9BACL</name>
<dbReference type="InterPro" id="IPR018060">
    <property type="entry name" value="HTH_AraC"/>
</dbReference>
<evidence type="ECO:0000256" key="1">
    <source>
        <dbReference type="ARBA" id="ARBA00004496"/>
    </source>
</evidence>
<dbReference type="PROSITE" id="PS50110">
    <property type="entry name" value="RESPONSE_REGULATORY"/>
    <property type="match status" value="1"/>
</dbReference>
<dbReference type="InterPro" id="IPR020449">
    <property type="entry name" value="Tscrpt_reg_AraC-type_HTH"/>
</dbReference>
<keyword evidence="5" id="KW-0805">Transcription regulation</keyword>
<dbReference type="GO" id="GO:0003700">
    <property type="term" value="F:DNA-binding transcription factor activity"/>
    <property type="evidence" value="ECO:0007669"/>
    <property type="project" value="InterPro"/>
</dbReference>
<comment type="subcellular location">
    <subcellularLocation>
        <location evidence="1">Cytoplasm</location>
    </subcellularLocation>
</comment>
<dbReference type="SUPFAM" id="SSF46689">
    <property type="entry name" value="Homeodomain-like"/>
    <property type="match status" value="2"/>
</dbReference>
<evidence type="ECO:0000259" key="10">
    <source>
        <dbReference type="PROSITE" id="PS50110"/>
    </source>
</evidence>
<dbReference type="PANTHER" id="PTHR42713">
    <property type="entry name" value="HISTIDINE KINASE-RELATED"/>
    <property type="match status" value="1"/>
</dbReference>
<evidence type="ECO:0000256" key="4">
    <source>
        <dbReference type="ARBA" id="ARBA00023012"/>
    </source>
</evidence>
<evidence type="ECO:0000256" key="6">
    <source>
        <dbReference type="ARBA" id="ARBA00023125"/>
    </source>
</evidence>
<keyword evidence="12" id="KW-1185">Reference proteome</keyword>
<dbReference type="PRINTS" id="PR00032">
    <property type="entry name" value="HTHARAC"/>
</dbReference>
<dbReference type="SUPFAM" id="SSF52172">
    <property type="entry name" value="CheY-like"/>
    <property type="match status" value="1"/>
</dbReference>
<keyword evidence="6" id="KW-0238">DNA-binding</keyword>
<dbReference type="Pfam" id="PF17853">
    <property type="entry name" value="GGDEF_2"/>
    <property type="match status" value="1"/>
</dbReference>
<evidence type="ECO:0000313" key="11">
    <source>
        <dbReference type="EMBL" id="QJD87346.1"/>
    </source>
</evidence>
<evidence type="ECO:0000256" key="5">
    <source>
        <dbReference type="ARBA" id="ARBA00023015"/>
    </source>
</evidence>
<feature type="domain" description="Response regulatory" evidence="10">
    <location>
        <begin position="4"/>
        <end position="121"/>
    </location>
</feature>
<dbReference type="GO" id="GO:0043565">
    <property type="term" value="F:sequence-specific DNA binding"/>
    <property type="evidence" value="ECO:0007669"/>
    <property type="project" value="InterPro"/>
</dbReference>
<dbReference type="Gene3D" id="3.40.50.2300">
    <property type="match status" value="1"/>
</dbReference>
<sequence>MLLNVMIVDDEAPIRSGIKMKVDWEELGMQVAAEASDGAEALELIERGDIDLVITDITMPVMDGLNLIRKATEINDNVKFIIISGYSEFEYARTAMKYGISEYLLKPLKEAEMRASLLAVKEEILASEPAWLKEREKREKLKIKEESLLHWLSDKSSKHVPADVVQEWKQELEANRFLIGVIKTEALDSSADDPERIRNIVLYHEIETACSEHLDHLGDGYVIKNIRPDHEFILLLHPDPANGKDKIVRALTPFAEKLEKRLGIRVTIGIGEAYDQAHAIKASYREAVYAVKERLLLGTGKAIDYSRIPVKSDKPNFNAETKLLTRFLKEKKWDKAKEHIDYLFTNVVRKKQITNHTHVHELFFEVYFMIKQFSQEEAAVHSDYAVAGSVADITDIVTGFSHMDQMVDWLYLYMESACQHLIGGQDATGKEIVYRVQAYIKEFCSSDLTLNMVSEKYHINPIYFSRIFKTYTGESFNNYITRIRMEEAKHLLETTSLRQQEISEIVGYEDPKYFSKVFKKFFGISPSQYTENRSPEMTSGKP</sequence>
<dbReference type="InterPro" id="IPR001789">
    <property type="entry name" value="Sig_transdc_resp-reg_receiver"/>
</dbReference>
<evidence type="ECO:0000256" key="3">
    <source>
        <dbReference type="ARBA" id="ARBA00022553"/>
    </source>
</evidence>
<reference evidence="11 12" key="1">
    <citation type="submission" date="2020-04" db="EMBL/GenBank/DDBJ databases">
        <title>Genome sequencing of novel species.</title>
        <authorList>
            <person name="Heo J."/>
            <person name="Kim S.-J."/>
            <person name="Kim J.-S."/>
            <person name="Hong S.-B."/>
            <person name="Kwon S.-W."/>
        </authorList>
    </citation>
    <scope>NUCLEOTIDE SEQUENCE [LARGE SCALE GENOMIC DNA]</scope>
    <source>
        <strain evidence="11 12">MFER-1</strain>
    </source>
</reference>
<dbReference type="Gene3D" id="1.10.10.60">
    <property type="entry name" value="Homeodomain-like"/>
    <property type="match status" value="2"/>
</dbReference>
<dbReference type="PROSITE" id="PS01124">
    <property type="entry name" value="HTH_ARAC_FAMILY_2"/>
    <property type="match status" value="1"/>
</dbReference>
<keyword evidence="2" id="KW-0963">Cytoplasm</keyword>
<dbReference type="InterPro" id="IPR041522">
    <property type="entry name" value="CdaR_GGDEF"/>
</dbReference>
<organism evidence="11 12">
    <name type="scientific">Cohnella herbarum</name>
    <dbReference type="NCBI Taxonomy" id="2728023"/>
    <lineage>
        <taxon>Bacteria</taxon>
        <taxon>Bacillati</taxon>
        <taxon>Bacillota</taxon>
        <taxon>Bacilli</taxon>
        <taxon>Bacillales</taxon>
        <taxon>Paenibacillaceae</taxon>
        <taxon>Cohnella</taxon>
    </lineage>
</organism>
<feature type="modified residue" description="4-aspartylphosphate" evidence="8">
    <location>
        <position position="56"/>
    </location>
</feature>
<protein>
    <submittedName>
        <fullName evidence="11">Response regulator</fullName>
    </submittedName>
</protein>
<dbReference type="SMART" id="SM00448">
    <property type="entry name" value="REC"/>
    <property type="match status" value="1"/>
</dbReference>
<dbReference type="InterPro" id="IPR051552">
    <property type="entry name" value="HptR"/>
</dbReference>
<dbReference type="EMBL" id="CP051680">
    <property type="protein sequence ID" value="QJD87346.1"/>
    <property type="molecule type" value="Genomic_DNA"/>
</dbReference>
<proteinExistence type="predicted"/>
<dbReference type="PANTHER" id="PTHR42713:SF3">
    <property type="entry name" value="TRANSCRIPTIONAL REGULATORY PROTEIN HPTR"/>
    <property type="match status" value="1"/>
</dbReference>
<evidence type="ECO:0000313" key="12">
    <source>
        <dbReference type="Proteomes" id="UP000502248"/>
    </source>
</evidence>
<dbReference type="KEGG" id="cheb:HH215_31990"/>
<keyword evidence="4" id="KW-0902">Two-component regulatory system</keyword>
<dbReference type="AlphaFoldDB" id="A0A7Z2VQJ4"/>
<evidence type="ECO:0000256" key="7">
    <source>
        <dbReference type="ARBA" id="ARBA00023163"/>
    </source>
</evidence>
<dbReference type="Pfam" id="PF00072">
    <property type="entry name" value="Response_reg"/>
    <property type="match status" value="1"/>
</dbReference>
<feature type="domain" description="HTH araC/xylS-type" evidence="9">
    <location>
        <begin position="434"/>
        <end position="532"/>
    </location>
</feature>
<evidence type="ECO:0000256" key="8">
    <source>
        <dbReference type="PROSITE-ProRule" id="PRU00169"/>
    </source>
</evidence>
<dbReference type="Pfam" id="PF12833">
    <property type="entry name" value="HTH_18"/>
    <property type="match status" value="1"/>
</dbReference>
<dbReference type="CDD" id="cd17536">
    <property type="entry name" value="REC_YesN-like"/>
    <property type="match status" value="1"/>
</dbReference>
<evidence type="ECO:0000256" key="2">
    <source>
        <dbReference type="ARBA" id="ARBA00022490"/>
    </source>
</evidence>
<dbReference type="RefSeq" id="WP_169283590.1">
    <property type="nucleotide sequence ID" value="NZ_CP051680.1"/>
</dbReference>
<evidence type="ECO:0000259" key="9">
    <source>
        <dbReference type="PROSITE" id="PS01124"/>
    </source>
</evidence>
<dbReference type="InterPro" id="IPR011006">
    <property type="entry name" value="CheY-like_superfamily"/>
</dbReference>
<dbReference type="Proteomes" id="UP000502248">
    <property type="component" value="Chromosome"/>
</dbReference>
<accession>A0A7Z2VQJ4</accession>
<gene>
    <name evidence="11" type="ORF">HH215_31990</name>
</gene>
<dbReference type="SMART" id="SM00342">
    <property type="entry name" value="HTH_ARAC"/>
    <property type="match status" value="1"/>
</dbReference>
<dbReference type="InterPro" id="IPR009057">
    <property type="entry name" value="Homeodomain-like_sf"/>
</dbReference>
<keyword evidence="3 8" id="KW-0597">Phosphoprotein</keyword>
<dbReference type="GO" id="GO:0005737">
    <property type="term" value="C:cytoplasm"/>
    <property type="evidence" value="ECO:0007669"/>
    <property type="project" value="UniProtKB-SubCell"/>
</dbReference>